<evidence type="ECO:0000256" key="2">
    <source>
        <dbReference type="ARBA" id="ARBA00022512"/>
    </source>
</evidence>
<dbReference type="Gene3D" id="2.60.120.260">
    <property type="entry name" value="Galactose-binding domain-like"/>
    <property type="match status" value="2"/>
</dbReference>
<keyword evidence="3" id="KW-0964">Secreted</keyword>
<dbReference type="AlphaFoldDB" id="A0ABD1BEH7"/>
<gene>
    <name evidence="8" type="ORF">V5N11_006673</name>
</gene>
<accession>A0ABD1BEH7</accession>
<feature type="chain" id="PRO_5044863927" evidence="6">
    <location>
        <begin position="24"/>
        <end position="367"/>
    </location>
</feature>
<comment type="caution">
    <text evidence="8">The sequence shown here is derived from an EMBL/GenBank/DDBJ whole genome shotgun (WGS) entry which is preliminary data.</text>
</comment>
<dbReference type="Proteomes" id="UP001558713">
    <property type="component" value="Unassembled WGS sequence"/>
</dbReference>
<organism evidence="8 9">
    <name type="scientific">Cardamine amara subsp. amara</name>
    <dbReference type="NCBI Taxonomy" id="228776"/>
    <lineage>
        <taxon>Eukaryota</taxon>
        <taxon>Viridiplantae</taxon>
        <taxon>Streptophyta</taxon>
        <taxon>Embryophyta</taxon>
        <taxon>Tracheophyta</taxon>
        <taxon>Spermatophyta</taxon>
        <taxon>Magnoliopsida</taxon>
        <taxon>eudicotyledons</taxon>
        <taxon>Gunneridae</taxon>
        <taxon>Pentapetalae</taxon>
        <taxon>rosids</taxon>
        <taxon>malvids</taxon>
        <taxon>Brassicales</taxon>
        <taxon>Brassicaceae</taxon>
        <taxon>Cardamineae</taxon>
        <taxon>Cardamine</taxon>
    </lineage>
</organism>
<name>A0ABD1BEH7_CARAN</name>
<dbReference type="Pfam" id="PF04862">
    <property type="entry name" value="DUF642"/>
    <property type="match status" value="2"/>
</dbReference>
<feature type="signal peptide" evidence="6">
    <location>
        <begin position="1"/>
        <end position="23"/>
    </location>
</feature>
<evidence type="ECO:0000313" key="9">
    <source>
        <dbReference type="Proteomes" id="UP001558713"/>
    </source>
</evidence>
<keyword evidence="5" id="KW-0325">Glycoprotein</keyword>
<keyword evidence="9" id="KW-1185">Reference proteome</keyword>
<evidence type="ECO:0000256" key="3">
    <source>
        <dbReference type="ARBA" id="ARBA00022525"/>
    </source>
</evidence>
<evidence type="ECO:0000256" key="6">
    <source>
        <dbReference type="SAM" id="SignalP"/>
    </source>
</evidence>
<dbReference type="InterPro" id="IPR052437">
    <property type="entry name" value="Pectin_Meth_Modulator"/>
</dbReference>
<keyword evidence="2" id="KW-0134">Cell wall</keyword>
<feature type="domain" description="DUF642" evidence="7">
    <location>
        <begin position="27"/>
        <end position="183"/>
    </location>
</feature>
<dbReference type="EMBL" id="JBANAX010000394">
    <property type="protein sequence ID" value="KAL1210340.1"/>
    <property type="molecule type" value="Genomic_DNA"/>
</dbReference>
<keyword evidence="4 6" id="KW-0732">Signal</keyword>
<sequence length="367" mass="39912">MKGMGLGVILLLLLHSIFYVAFCFKDGLLPNGDFELGPQHSDMKGTQVINKKSIPNWELSGFVEYIPSGHKQGDMILVVPKGAFAVRLGNEASIKQKINVKNGSYYSITFSAARTCAQDEKLNVSVAPHHAVMPIQTVYSSSGWDLYSWAFKAQSENAEIVIHNPGVEEDPACGPLIDGVAMRALFPPRPTNKNILKNGGFEEGPWVLPNTSSGVLIPPNSIDDHSPLPGWMVESLKAVKYIDSDHFSVPQGHRAVELVAGKESAIAQVVRTIPGKIYVLSFAVGDASNACAGSMIVEAFAGQDTIKVPYESKGKGGFKRSSLRFVAVSDRTRVMFYSTFYAMRNDDFSSLCGPVIDDVKLLSARRP</sequence>
<dbReference type="SUPFAM" id="SSF49785">
    <property type="entry name" value="Galactose-binding domain-like"/>
    <property type="match status" value="1"/>
</dbReference>
<dbReference type="PANTHER" id="PTHR31265:SF35">
    <property type="entry name" value="GENOME ASSEMBLY, CHROMOSOME: A01"/>
    <property type="match status" value="1"/>
</dbReference>
<dbReference type="FunFam" id="2.60.120.260:FF:000031">
    <property type="entry name" value="DUF642 family protein"/>
    <property type="match status" value="1"/>
</dbReference>
<reference evidence="8 9" key="1">
    <citation type="submission" date="2024-04" db="EMBL/GenBank/DDBJ databases">
        <title>Genome assembly C_amara_ONT_v2.</title>
        <authorList>
            <person name="Yant L."/>
            <person name="Moore C."/>
            <person name="Slenker M."/>
        </authorList>
    </citation>
    <scope>NUCLEOTIDE SEQUENCE [LARGE SCALE GENOMIC DNA]</scope>
    <source>
        <tissue evidence="8">Leaf</tissue>
    </source>
</reference>
<evidence type="ECO:0000313" key="8">
    <source>
        <dbReference type="EMBL" id="KAL1210340.1"/>
    </source>
</evidence>
<comment type="subcellular location">
    <subcellularLocation>
        <location evidence="1">Secreted</location>
        <location evidence="1">Cell wall</location>
    </subcellularLocation>
</comment>
<dbReference type="PANTHER" id="PTHR31265">
    <property type="entry name" value="OS02G0527500 PROTEIN-RELATED"/>
    <property type="match status" value="1"/>
</dbReference>
<evidence type="ECO:0000256" key="4">
    <source>
        <dbReference type="ARBA" id="ARBA00022729"/>
    </source>
</evidence>
<dbReference type="InterPro" id="IPR008979">
    <property type="entry name" value="Galactose-bd-like_sf"/>
</dbReference>
<protein>
    <submittedName>
        <fullName evidence="8">Protein BIIDXI</fullName>
    </submittedName>
</protein>
<evidence type="ECO:0000259" key="7">
    <source>
        <dbReference type="Pfam" id="PF04862"/>
    </source>
</evidence>
<feature type="domain" description="DUF642" evidence="7">
    <location>
        <begin position="195"/>
        <end position="361"/>
    </location>
</feature>
<evidence type="ECO:0000256" key="5">
    <source>
        <dbReference type="ARBA" id="ARBA00023180"/>
    </source>
</evidence>
<evidence type="ECO:0000256" key="1">
    <source>
        <dbReference type="ARBA" id="ARBA00004191"/>
    </source>
</evidence>
<dbReference type="InterPro" id="IPR006946">
    <property type="entry name" value="DGR2-like_dom"/>
</dbReference>
<proteinExistence type="predicted"/>